<proteinExistence type="inferred from homology"/>
<keyword evidence="4" id="KW-0804">Transcription</keyword>
<dbReference type="InterPro" id="IPR036388">
    <property type="entry name" value="WH-like_DNA-bd_sf"/>
</dbReference>
<dbReference type="GO" id="GO:0000976">
    <property type="term" value="F:transcription cis-regulatory region binding"/>
    <property type="evidence" value="ECO:0007669"/>
    <property type="project" value="TreeGrafter"/>
</dbReference>
<dbReference type="Gene3D" id="3.40.190.290">
    <property type="match status" value="1"/>
</dbReference>
<dbReference type="KEGG" id="sus:Acid_7222"/>
<dbReference type="HOGENOM" id="CLU_039613_6_1_0"/>
<dbReference type="Pfam" id="PF03466">
    <property type="entry name" value="LysR_substrate"/>
    <property type="match status" value="1"/>
</dbReference>
<evidence type="ECO:0000259" key="5">
    <source>
        <dbReference type="PROSITE" id="PS50931"/>
    </source>
</evidence>
<name>Q01QD7_SOLUE</name>
<reference evidence="6" key="1">
    <citation type="submission" date="2006-10" db="EMBL/GenBank/DDBJ databases">
        <title>Complete sequence of Solibacter usitatus Ellin6076.</title>
        <authorList>
            <consortium name="US DOE Joint Genome Institute"/>
            <person name="Copeland A."/>
            <person name="Lucas S."/>
            <person name="Lapidus A."/>
            <person name="Barry K."/>
            <person name="Detter J.C."/>
            <person name="Glavina del Rio T."/>
            <person name="Hammon N."/>
            <person name="Israni S."/>
            <person name="Dalin E."/>
            <person name="Tice H."/>
            <person name="Pitluck S."/>
            <person name="Thompson L.S."/>
            <person name="Brettin T."/>
            <person name="Bruce D."/>
            <person name="Han C."/>
            <person name="Tapia R."/>
            <person name="Gilna P."/>
            <person name="Schmutz J."/>
            <person name="Larimer F."/>
            <person name="Land M."/>
            <person name="Hauser L."/>
            <person name="Kyrpides N."/>
            <person name="Mikhailova N."/>
            <person name="Janssen P.H."/>
            <person name="Kuske C.R."/>
            <person name="Richardson P."/>
        </authorList>
    </citation>
    <scope>NUCLEOTIDE SEQUENCE</scope>
    <source>
        <strain evidence="6">Ellin6076</strain>
    </source>
</reference>
<dbReference type="InterPro" id="IPR005119">
    <property type="entry name" value="LysR_subst-bd"/>
</dbReference>
<dbReference type="CDD" id="cd05466">
    <property type="entry name" value="PBP2_LTTR_substrate"/>
    <property type="match status" value="1"/>
</dbReference>
<dbReference type="SUPFAM" id="SSF46785">
    <property type="entry name" value="Winged helix' DNA-binding domain"/>
    <property type="match status" value="1"/>
</dbReference>
<dbReference type="GO" id="GO:0003700">
    <property type="term" value="F:DNA-binding transcription factor activity"/>
    <property type="evidence" value="ECO:0007669"/>
    <property type="project" value="InterPro"/>
</dbReference>
<feature type="domain" description="HTH lysR-type" evidence="5">
    <location>
        <begin position="7"/>
        <end position="64"/>
    </location>
</feature>
<organism evidence="6">
    <name type="scientific">Solibacter usitatus (strain Ellin6076)</name>
    <dbReference type="NCBI Taxonomy" id="234267"/>
    <lineage>
        <taxon>Bacteria</taxon>
        <taxon>Pseudomonadati</taxon>
        <taxon>Acidobacteriota</taxon>
        <taxon>Terriglobia</taxon>
        <taxon>Bryobacterales</taxon>
        <taxon>Solibacteraceae</taxon>
        <taxon>Candidatus Solibacter</taxon>
    </lineage>
</organism>
<protein>
    <submittedName>
        <fullName evidence="6">Transcriptional regulator, LysR family</fullName>
    </submittedName>
</protein>
<accession>Q01QD7</accession>
<dbReference type="FunCoup" id="Q01QD7">
    <property type="interactions" value="68"/>
</dbReference>
<evidence type="ECO:0000256" key="1">
    <source>
        <dbReference type="ARBA" id="ARBA00009437"/>
    </source>
</evidence>
<evidence type="ECO:0000256" key="3">
    <source>
        <dbReference type="ARBA" id="ARBA00023125"/>
    </source>
</evidence>
<dbReference type="SUPFAM" id="SSF53850">
    <property type="entry name" value="Periplasmic binding protein-like II"/>
    <property type="match status" value="1"/>
</dbReference>
<keyword evidence="3" id="KW-0238">DNA-binding</keyword>
<dbReference type="InterPro" id="IPR036390">
    <property type="entry name" value="WH_DNA-bd_sf"/>
</dbReference>
<dbReference type="AlphaFoldDB" id="Q01QD7"/>
<evidence type="ECO:0000256" key="2">
    <source>
        <dbReference type="ARBA" id="ARBA00023015"/>
    </source>
</evidence>
<sequence>MPREISVELSHSRALVAVGELGSFNRAGERLHLSPPAIFAQIHQLEGEVGEKLYERTGRKLTLTPAGRLLIEYCRRLLVLHDEAVGAVRELSGVQRGSLHLGCGPHISVSIVPHLLRKFLSLHPNVEVRLITGNDASLFDALHGGKVDLILMNLPVEDTNLEQDPLWRYELVFVVPPNDPAADRKVISAPELATRRFILYQRTVVIETAIREFCVSVGFEPNVVMQNDQADSIKELVKLGLGISLLPLWSVSEEARRGSLCILRLANRQLFSVTGVLYRKSAYLPTAVRALLGVAQDWQGWLPHAGDVFPINDK</sequence>
<gene>
    <name evidence="6" type="ordered locus">Acid_7222</name>
</gene>
<dbReference type="eggNOG" id="COG0583">
    <property type="taxonomic scope" value="Bacteria"/>
</dbReference>
<dbReference type="Pfam" id="PF00126">
    <property type="entry name" value="HTH_1"/>
    <property type="match status" value="1"/>
</dbReference>
<dbReference type="InterPro" id="IPR000847">
    <property type="entry name" value="LysR_HTH_N"/>
</dbReference>
<keyword evidence="2" id="KW-0805">Transcription regulation</keyword>
<dbReference type="PANTHER" id="PTHR30126">
    <property type="entry name" value="HTH-TYPE TRANSCRIPTIONAL REGULATOR"/>
    <property type="match status" value="1"/>
</dbReference>
<dbReference type="EMBL" id="CP000473">
    <property type="protein sequence ID" value="ABJ88133.1"/>
    <property type="molecule type" value="Genomic_DNA"/>
</dbReference>
<comment type="similarity">
    <text evidence="1">Belongs to the LysR transcriptional regulatory family.</text>
</comment>
<dbReference type="PRINTS" id="PR00039">
    <property type="entry name" value="HTHLYSR"/>
</dbReference>
<dbReference type="Gene3D" id="1.10.10.10">
    <property type="entry name" value="Winged helix-like DNA-binding domain superfamily/Winged helix DNA-binding domain"/>
    <property type="match status" value="1"/>
</dbReference>
<evidence type="ECO:0000313" key="6">
    <source>
        <dbReference type="EMBL" id="ABJ88133.1"/>
    </source>
</evidence>
<dbReference type="InParanoid" id="Q01QD7"/>
<evidence type="ECO:0000256" key="4">
    <source>
        <dbReference type="ARBA" id="ARBA00023163"/>
    </source>
</evidence>
<dbReference type="PANTHER" id="PTHR30126:SF39">
    <property type="entry name" value="HTH-TYPE TRANSCRIPTIONAL REGULATOR CYSL"/>
    <property type="match status" value="1"/>
</dbReference>
<dbReference type="STRING" id="234267.Acid_7222"/>
<dbReference type="PROSITE" id="PS50931">
    <property type="entry name" value="HTH_LYSR"/>
    <property type="match status" value="1"/>
</dbReference>